<name>A0A0F9LIN5_9ZZZZ</name>
<proteinExistence type="predicted"/>
<organism evidence="1">
    <name type="scientific">marine sediment metagenome</name>
    <dbReference type="NCBI Taxonomy" id="412755"/>
    <lineage>
        <taxon>unclassified sequences</taxon>
        <taxon>metagenomes</taxon>
        <taxon>ecological metagenomes</taxon>
    </lineage>
</organism>
<dbReference type="EMBL" id="LAZR01006096">
    <property type="protein sequence ID" value="KKM94764.1"/>
    <property type="molecule type" value="Genomic_DNA"/>
</dbReference>
<evidence type="ECO:0000313" key="1">
    <source>
        <dbReference type="EMBL" id="KKM94764.1"/>
    </source>
</evidence>
<sequence>MEAYCTECGCEKIEKVVDTKNTRLFICPECFTERAEYIKGKPCEHEYDDRNGNRCVHCGDESINYGSKK</sequence>
<comment type="caution">
    <text evidence="1">The sequence shown here is derived from an EMBL/GenBank/DDBJ whole genome shotgun (WGS) entry which is preliminary data.</text>
</comment>
<dbReference type="AlphaFoldDB" id="A0A0F9LIN5"/>
<protein>
    <submittedName>
        <fullName evidence="1">Uncharacterized protein</fullName>
    </submittedName>
</protein>
<accession>A0A0F9LIN5</accession>
<gene>
    <name evidence="1" type="ORF">LCGC14_1195010</name>
</gene>
<reference evidence="1" key="1">
    <citation type="journal article" date="2015" name="Nature">
        <title>Complex archaea that bridge the gap between prokaryotes and eukaryotes.</title>
        <authorList>
            <person name="Spang A."/>
            <person name="Saw J.H."/>
            <person name="Jorgensen S.L."/>
            <person name="Zaremba-Niedzwiedzka K."/>
            <person name="Martijn J."/>
            <person name="Lind A.E."/>
            <person name="van Eijk R."/>
            <person name="Schleper C."/>
            <person name="Guy L."/>
            <person name="Ettema T.J."/>
        </authorList>
    </citation>
    <scope>NUCLEOTIDE SEQUENCE</scope>
</reference>